<dbReference type="Gene3D" id="3.30.200.20">
    <property type="entry name" value="Phosphorylase Kinase, domain 1"/>
    <property type="match status" value="1"/>
</dbReference>
<dbReference type="PROSITE" id="PS50011">
    <property type="entry name" value="PROTEIN_KINASE_DOM"/>
    <property type="match status" value="1"/>
</dbReference>
<dbReference type="PROSITE" id="PS00107">
    <property type="entry name" value="PROTEIN_KINASE_ATP"/>
    <property type="match status" value="1"/>
</dbReference>
<evidence type="ECO:0000256" key="2">
    <source>
        <dbReference type="ARBA" id="ARBA00022679"/>
    </source>
</evidence>
<dbReference type="SUPFAM" id="SSF56112">
    <property type="entry name" value="Protein kinase-like (PK-like)"/>
    <property type="match status" value="1"/>
</dbReference>
<evidence type="ECO:0000256" key="3">
    <source>
        <dbReference type="ARBA" id="ARBA00022741"/>
    </source>
</evidence>
<evidence type="ECO:0000259" key="7">
    <source>
        <dbReference type="PROSITE" id="PS50011"/>
    </source>
</evidence>
<keyword evidence="2" id="KW-0808">Transferase</keyword>
<dbReference type="InterPro" id="IPR008271">
    <property type="entry name" value="Ser/Thr_kinase_AS"/>
</dbReference>
<dbReference type="Proteomes" id="UP000092600">
    <property type="component" value="Unassembled WGS sequence"/>
</dbReference>
<dbReference type="Gene3D" id="1.10.510.10">
    <property type="entry name" value="Transferase(Phosphotransferase) domain 1"/>
    <property type="match status" value="1"/>
</dbReference>
<evidence type="ECO:0000313" key="8">
    <source>
        <dbReference type="EMBL" id="OAY85093.1"/>
    </source>
</evidence>
<dbReference type="InterPro" id="IPR017441">
    <property type="entry name" value="Protein_kinase_ATP_BS"/>
</dbReference>
<dbReference type="FunFam" id="3.30.200.20:FF:000268">
    <property type="entry name" value="probable receptor-like serine/threonine-protein kinase At5g57670"/>
    <property type="match status" value="1"/>
</dbReference>
<keyword evidence="8" id="KW-0675">Receptor</keyword>
<feature type="binding site" evidence="6">
    <location>
        <position position="347"/>
    </location>
    <ligand>
        <name>ATP</name>
        <dbReference type="ChEBI" id="CHEBI:30616"/>
    </ligand>
</feature>
<gene>
    <name evidence="8" type="ORF">ACMD2_22110</name>
</gene>
<dbReference type="PANTHER" id="PTHR47987:SF11">
    <property type="entry name" value="RECEPTOR-LIKE CYTOSOLIC SERINE_THREONINE-PROTEIN KINASE RBK1 ISOFORM X1"/>
    <property type="match status" value="1"/>
</dbReference>
<evidence type="ECO:0000313" key="9">
    <source>
        <dbReference type="Proteomes" id="UP000092600"/>
    </source>
</evidence>
<evidence type="ECO:0000256" key="6">
    <source>
        <dbReference type="PROSITE-ProRule" id="PRU10141"/>
    </source>
</evidence>
<feature type="domain" description="Protein kinase" evidence="7">
    <location>
        <begin position="319"/>
        <end position="627"/>
    </location>
</feature>
<dbReference type="AlphaFoldDB" id="A0A199W7A8"/>
<dbReference type="PROSITE" id="PS00108">
    <property type="entry name" value="PROTEIN_KINASE_ST"/>
    <property type="match status" value="1"/>
</dbReference>
<dbReference type="FunFam" id="3.40.50.620:FF:000215">
    <property type="entry name" value="Os03g0241600 protein"/>
    <property type="match status" value="1"/>
</dbReference>
<dbReference type="EMBL" id="LSRQ01000127">
    <property type="protein sequence ID" value="OAY85093.1"/>
    <property type="molecule type" value="Genomic_DNA"/>
</dbReference>
<sequence length="697" mass="76608">MERMEMEIGAFNRKSEGNCILVGLQMDAIGRELLNWAITKLAEQGDRIVAVHICRKSNLSKTSTLSLIKVLEDYLTVFESLCGMKQVILVGRVTPGSSIQKVLVKEAKLCAAMAVVVGANKNYSFGGSASLAKYCARKLPPTTCVIAIQNSKVIFKREPIETPPDVRLRLGKEPKPVLRSVLHPSIGMDPKVIIPNSNLKSGEGVNIRGDVPKERSLVIRDEASKSASSSVAVLVKKLPEKRLGWPLLRKASSNFKTPGEEGARKLSVVQWVMNLPNRSSPSIEPQKELAKELKNILETNSSSSKWFRYEDLRTATNQFSSENLIGKGGSSQVYKGFLSSGQQVAIKLSTLSTEAARDFLLEVDIMSKLKHVRIVPLIGICVEDNHLISVYDYLSRGSLEENLHGKVISQLSVLSFQTFLPPPPPPFVLSPTSHLLFQILMIGKGPNPTVSWDLRFKIALGIAEALTYLHTGCSKPVVHRDVKSSNILLTNDFEPQLSDFGLAIWAPNNSSSLTHSDVVGTFGYLAPEYFMYGKVSDKIDVYAFGVVLLELLTGRKPIADESPKGQESLVMWASPILNQGDVTVLLDPALGGNYNELQVRRMVSAASLCITRSGRLRPQTNQILSFLKGGSIRELNKPNETDGLDDETYPASSVSSHLGLALQDVDDDESIPSFEDGNFSSFEEYLRGRWSRSSSFD</sequence>
<dbReference type="STRING" id="4615.A0A199W7A8"/>
<keyword evidence="1" id="KW-0723">Serine/threonine-protein kinase</keyword>
<dbReference type="GO" id="GO:0004674">
    <property type="term" value="F:protein serine/threonine kinase activity"/>
    <property type="evidence" value="ECO:0007669"/>
    <property type="project" value="UniProtKB-KW"/>
</dbReference>
<keyword evidence="3 6" id="KW-0547">Nucleotide-binding</keyword>
<dbReference type="GO" id="GO:0005524">
    <property type="term" value="F:ATP binding"/>
    <property type="evidence" value="ECO:0007669"/>
    <property type="project" value="UniProtKB-UniRule"/>
</dbReference>
<dbReference type="InterPro" id="IPR001245">
    <property type="entry name" value="Ser-Thr/Tyr_kinase_cat_dom"/>
</dbReference>
<dbReference type="FunFam" id="1.10.510.10:FF:000284">
    <property type="entry name" value="Putative receptor-like serine/threonine-protein kinase"/>
    <property type="match status" value="1"/>
</dbReference>
<evidence type="ECO:0000256" key="4">
    <source>
        <dbReference type="ARBA" id="ARBA00022777"/>
    </source>
</evidence>
<dbReference type="PANTHER" id="PTHR47987">
    <property type="entry name" value="OS08G0249100 PROTEIN"/>
    <property type="match status" value="1"/>
</dbReference>
<dbReference type="SMART" id="SM00220">
    <property type="entry name" value="S_TKc"/>
    <property type="match status" value="1"/>
</dbReference>
<proteinExistence type="predicted"/>
<comment type="caution">
    <text evidence="8">The sequence shown here is derived from an EMBL/GenBank/DDBJ whole genome shotgun (WGS) entry which is preliminary data.</text>
</comment>
<protein>
    <submittedName>
        <fullName evidence="8">Receptor-like cytosolic serine/threonine-protein kinase RBK2</fullName>
    </submittedName>
</protein>
<keyword evidence="5 6" id="KW-0067">ATP-binding</keyword>
<accession>A0A199W7A8</accession>
<reference evidence="8 9" key="1">
    <citation type="journal article" date="2016" name="DNA Res.">
        <title>The draft genome of MD-2 pineapple using hybrid error correction of long reads.</title>
        <authorList>
            <person name="Redwan R.M."/>
            <person name="Saidin A."/>
            <person name="Kumar S.V."/>
        </authorList>
    </citation>
    <scope>NUCLEOTIDE SEQUENCE [LARGE SCALE GENOMIC DNA]</scope>
    <source>
        <strain evidence="9">cv. MD2</strain>
        <tissue evidence="8">Leaf</tissue>
    </source>
</reference>
<dbReference type="InterPro" id="IPR000719">
    <property type="entry name" value="Prot_kinase_dom"/>
</dbReference>
<organism evidence="8 9">
    <name type="scientific">Ananas comosus</name>
    <name type="common">Pineapple</name>
    <name type="synonym">Ananas ananas</name>
    <dbReference type="NCBI Taxonomy" id="4615"/>
    <lineage>
        <taxon>Eukaryota</taxon>
        <taxon>Viridiplantae</taxon>
        <taxon>Streptophyta</taxon>
        <taxon>Embryophyta</taxon>
        <taxon>Tracheophyta</taxon>
        <taxon>Spermatophyta</taxon>
        <taxon>Magnoliopsida</taxon>
        <taxon>Liliopsida</taxon>
        <taxon>Poales</taxon>
        <taxon>Bromeliaceae</taxon>
        <taxon>Bromelioideae</taxon>
        <taxon>Ananas</taxon>
    </lineage>
</organism>
<keyword evidence="4 8" id="KW-0418">Kinase</keyword>
<evidence type="ECO:0000256" key="1">
    <source>
        <dbReference type="ARBA" id="ARBA00022527"/>
    </source>
</evidence>
<dbReference type="InterPro" id="IPR011009">
    <property type="entry name" value="Kinase-like_dom_sf"/>
</dbReference>
<dbReference type="InterPro" id="IPR046958">
    <property type="entry name" value="RBK1/2/STUNTED"/>
</dbReference>
<evidence type="ECO:0000256" key="5">
    <source>
        <dbReference type="ARBA" id="ARBA00022840"/>
    </source>
</evidence>
<dbReference type="Pfam" id="PF07714">
    <property type="entry name" value="PK_Tyr_Ser-Thr"/>
    <property type="match status" value="1"/>
</dbReference>
<name>A0A199W7A8_ANACO</name>